<evidence type="ECO:0000313" key="9">
    <source>
        <dbReference type="EMBL" id="KAK2172619.1"/>
    </source>
</evidence>
<dbReference type="EMBL" id="JAODUO010000944">
    <property type="protein sequence ID" value="KAK2172619.1"/>
    <property type="molecule type" value="Genomic_DNA"/>
</dbReference>
<comment type="similarity">
    <text evidence="2">Belongs to the FAM241 family.</text>
</comment>
<evidence type="ECO:0000256" key="3">
    <source>
        <dbReference type="ARBA" id="ARBA00022692"/>
    </source>
</evidence>
<sequence length="179" mass="19206">MVRILSSGEIVPDDDPRLNRQTDNRERRPQGSIRHDEDDEQENGQYQGGGQGGQGGVSIFQVFNQRLQDAGMPSWNAGPYVVQPIVSIGLLLALMLFGFRGLFFGGMLFLVTKWSMAGDGPRNFINNIGLGGLFGRGRQRARTGGARLQRGNGDANVRSTGSSSWSVGGGGSGHRLGNS</sequence>
<keyword evidence="4 7" id="KW-1133">Transmembrane helix</keyword>
<feature type="compositionally biased region" description="Low complexity" evidence="6">
    <location>
        <begin position="142"/>
        <end position="151"/>
    </location>
</feature>
<feature type="compositionally biased region" description="Gly residues" evidence="6">
    <location>
        <begin position="167"/>
        <end position="179"/>
    </location>
</feature>
<protein>
    <recommendedName>
        <fullName evidence="8">DUF4605 domain-containing protein</fullName>
    </recommendedName>
</protein>
<dbReference type="GO" id="GO:0016020">
    <property type="term" value="C:membrane"/>
    <property type="evidence" value="ECO:0007669"/>
    <property type="project" value="UniProtKB-SubCell"/>
</dbReference>
<dbReference type="Pfam" id="PF15378">
    <property type="entry name" value="DUF4605"/>
    <property type="match status" value="1"/>
</dbReference>
<organism evidence="9 10">
    <name type="scientific">Ridgeia piscesae</name>
    <name type="common">Tubeworm</name>
    <dbReference type="NCBI Taxonomy" id="27915"/>
    <lineage>
        <taxon>Eukaryota</taxon>
        <taxon>Metazoa</taxon>
        <taxon>Spiralia</taxon>
        <taxon>Lophotrochozoa</taxon>
        <taxon>Annelida</taxon>
        <taxon>Polychaeta</taxon>
        <taxon>Sedentaria</taxon>
        <taxon>Canalipalpata</taxon>
        <taxon>Sabellida</taxon>
        <taxon>Siboglinidae</taxon>
        <taxon>Ridgeia</taxon>
    </lineage>
</organism>
<evidence type="ECO:0000256" key="2">
    <source>
        <dbReference type="ARBA" id="ARBA00006165"/>
    </source>
</evidence>
<name>A0AAD9KK49_RIDPI</name>
<dbReference type="InterPro" id="IPR052502">
    <property type="entry name" value="FAM241_domain"/>
</dbReference>
<evidence type="ECO:0000256" key="6">
    <source>
        <dbReference type="SAM" id="MobiDB-lite"/>
    </source>
</evidence>
<evidence type="ECO:0000256" key="4">
    <source>
        <dbReference type="ARBA" id="ARBA00022989"/>
    </source>
</evidence>
<accession>A0AAD9KK49</accession>
<comment type="caution">
    <text evidence="9">The sequence shown here is derived from an EMBL/GenBank/DDBJ whole genome shotgun (WGS) entry which is preliminary data.</text>
</comment>
<feature type="transmembrane region" description="Helical" evidence="7">
    <location>
        <begin position="85"/>
        <end position="112"/>
    </location>
</feature>
<evidence type="ECO:0000259" key="8">
    <source>
        <dbReference type="Pfam" id="PF15378"/>
    </source>
</evidence>
<dbReference type="PANTHER" id="PTHR33690:SF3">
    <property type="entry name" value="UBIQUITIN-LIKE DOMAIN-CONTAINING PROTEIN"/>
    <property type="match status" value="1"/>
</dbReference>
<dbReference type="PANTHER" id="PTHR33690">
    <property type="entry name" value="DUF4605 DOMAIN-CONTAINING PROTEIN"/>
    <property type="match status" value="1"/>
</dbReference>
<feature type="region of interest" description="Disordered" evidence="6">
    <location>
        <begin position="1"/>
        <end position="51"/>
    </location>
</feature>
<gene>
    <name evidence="9" type="ORF">NP493_945g00022</name>
</gene>
<keyword evidence="5 7" id="KW-0472">Membrane</keyword>
<keyword evidence="3 7" id="KW-0812">Transmembrane</keyword>
<feature type="compositionally biased region" description="Basic and acidic residues" evidence="6">
    <location>
        <begin position="14"/>
        <end position="36"/>
    </location>
</feature>
<feature type="region of interest" description="Disordered" evidence="6">
    <location>
        <begin position="141"/>
        <end position="179"/>
    </location>
</feature>
<evidence type="ECO:0000256" key="7">
    <source>
        <dbReference type="SAM" id="Phobius"/>
    </source>
</evidence>
<dbReference type="AlphaFoldDB" id="A0AAD9KK49"/>
<dbReference type="Proteomes" id="UP001209878">
    <property type="component" value="Unassembled WGS sequence"/>
</dbReference>
<keyword evidence="10" id="KW-1185">Reference proteome</keyword>
<reference evidence="9" key="1">
    <citation type="journal article" date="2023" name="Mol. Biol. Evol.">
        <title>Third-Generation Sequencing Reveals the Adaptive Role of the Epigenome in Three Deep-Sea Polychaetes.</title>
        <authorList>
            <person name="Perez M."/>
            <person name="Aroh O."/>
            <person name="Sun Y."/>
            <person name="Lan Y."/>
            <person name="Juniper S.K."/>
            <person name="Young C.R."/>
            <person name="Angers B."/>
            <person name="Qian P.Y."/>
        </authorList>
    </citation>
    <scope>NUCLEOTIDE SEQUENCE</scope>
    <source>
        <strain evidence="9">R07B-5</strain>
    </source>
</reference>
<evidence type="ECO:0000256" key="1">
    <source>
        <dbReference type="ARBA" id="ARBA00004167"/>
    </source>
</evidence>
<evidence type="ECO:0000313" key="10">
    <source>
        <dbReference type="Proteomes" id="UP001209878"/>
    </source>
</evidence>
<comment type="subcellular location">
    <subcellularLocation>
        <location evidence="1">Membrane</location>
        <topology evidence="1">Single-pass membrane protein</topology>
    </subcellularLocation>
</comment>
<dbReference type="InterPro" id="IPR027953">
    <property type="entry name" value="DUF4605"/>
</dbReference>
<proteinExistence type="inferred from homology"/>
<evidence type="ECO:0000256" key="5">
    <source>
        <dbReference type="ARBA" id="ARBA00023136"/>
    </source>
</evidence>
<feature type="domain" description="DUF4605" evidence="8">
    <location>
        <begin position="58"/>
        <end position="114"/>
    </location>
</feature>